<dbReference type="GO" id="GO:0000209">
    <property type="term" value="P:protein polyubiquitination"/>
    <property type="evidence" value="ECO:0007669"/>
    <property type="project" value="TreeGrafter"/>
</dbReference>
<feature type="domain" description="RING-type" evidence="19">
    <location>
        <begin position="122"/>
        <end position="161"/>
    </location>
</feature>
<dbReference type="Pfam" id="PF00211">
    <property type="entry name" value="Guanylate_cyc"/>
    <property type="match status" value="1"/>
</dbReference>
<dbReference type="AlphaFoldDB" id="A0A8T0AYL8"/>
<feature type="compositionally biased region" description="Basic and acidic residues" evidence="18">
    <location>
        <begin position="669"/>
        <end position="695"/>
    </location>
</feature>
<feature type="compositionally biased region" description="Acidic residues" evidence="18">
    <location>
        <begin position="331"/>
        <end position="345"/>
    </location>
</feature>
<feature type="compositionally biased region" description="Basic residues" evidence="18">
    <location>
        <begin position="219"/>
        <end position="234"/>
    </location>
</feature>
<dbReference type="Gene3D" id="3.30.70.1230">
    <property type="entry name" value="Nucleotide cyclase"/>
    <property type="match status" value="1"/>
</dbReference>
<evidence type="ECO:0000256" key="12">
    <source>
        <dbReference type="ARBA" id="ARBA00076856"/>
    </source>
</evidence>
<evidence type="ECO:0000256" key="15">
    <source>
        <dbReference type="ARBA" id="ARBA00079184"/>
    </source>
</evidence>
<keyword evidence="3" id="KW-0808">Transferase</keyword>
<dbReference type="CDD" id="cd16574">
    <property type="entry name" value="RING-HC_Topors"/>
    <property type="match status" value="1"/>
</dbReference>
<evidence type="ECO:0000256" key="16">
    <source>
        <dbReference type="ARBA" id="ARBA00082108"/>
    </source>
</evidence>
<dbReference type="InterPro" id="IPR058746">
    <property type="entry name" value="Znf_RING-type_Topors"/>
</dbReference>
<keyword evidence="4" id="KW-0479">Metal-binding</keyword>
<evidence type="ECO:0000256" key="8">
    <source>
        <dbReference type="ARBA" id="ARBA00023015"/>
    </source>
</evidence>
<feature type="compositionally biased region" description="Polar residues" evidence="18">
    <location>
        <begin position="392"/>
        <end position="402"/>
    </location>
</feature>
<protein>
    <recommendedName>
        <fullName evidence="11">E3 ubiquitin-protein ligase Topors</fullName>
        <ecNumber evidence="2">2.3.2.27</ecNumber>
    </recommendedName>
    <alternativeName>
        <fullName evidence="12">RING-type E3 ubiquitin transferase Topors</fullName>
    </alternativeName>
    <alternativeName>
        <fullName evidence="14">SUMO1-protein E3 ligase Topors</fullName>
    </alternativeName>
    <alternativeName>
        <fullName evidence="13">Topoisomerase I-binding RING finger protein</fullName>
    </alternativeName>
    <alternativeName>
        <fullName evidence="15">Topoisomerase I-binding arginine/serine-rich protein</fullName>
    </alternativeName>
    <alternativeName>
        <fullName evidence="16">Tumor suppressor p53-binding protein 3</fullName>
    </alternativeName>
</protein>
<dbReference type="PROSITE" id="PS50125">
    <property type="entry name" value="GUANYLATE_CYCLASE_2"/>
    <property type="match status" value="1"/>
</dbReference>
<proteinExistence type="predicted"/>
<keyword evidence="22" id="KW-1185">Reference proteome</keyword>
<name>A0A8T0AYL8_SILME</name>
<feature type="compositionally biased region" description="Gly residues" evidence="18">
    <location>
        <begin position="978"/>
        <end position="989"/>
    </location>
</feature>
<feature type="compositionally biased region" description="Polar residues" evidence="18">
    <location>
        <begin position="321"/>
        <end position="330"/>
    </location>
</feature>
<evidence type="ECO:0000256" key="10">
    <source>
        <dbReference type="ARBA" id="ARBA00023239"/>
    </source>
</evidence>
<keyword evidence="10" id="KW-0456">Lyase</keyword>
<evidence type="ECO:0000256" key="18">
    <source>
        <dbReference type="SAM" id="MobiDB-lite"/>
    </source>
</evidence>
<keyword evidence="5 17" id="KW-0863">Zinc-finger</keyword>
<dbReference type="GO" id="GO:0008630">
    <property type="term" value="P:intrinsic apoptotic signaling pathway in response to DNA damage"/>
    <property type="evidence" value="ECO:0007669"/>
    <property type="project" value="UniProtKB-ARBA"/>
</dbReference>
<comment type="catalytic activity">
    <reaction evidence="1">
        <text>S-ubiquitinyl-[E2 ubiquitin-conjugating enzyme]-L-cysteine + [acceptor protein]-L-lysine = [E2 ubiquitin-conjugating enzyme]-L-cysteine + N(6)-ubiquitinyl-[acceptor protein]-L-lysine.</text>
        <dbReference type="EC" id="2.3.2.27"/>
    </reaction>
</comment>
<accession>A0A8T0AYL8</accession>
<keyword evidence="9" id="KW-0804">Transcription</keyword>
<evidence type="ECO:0000313" key="21">
    <source>
        <dbReference type="EMBL" id="KAF7696379.1"/>
    </source>
</evidence>
<dbReference type="InterPro" id="IPR018957">
    <property type="entry name" value="Znf_C3HC4_RING-type"/>
</dbReference>
<dbReference type="InterPro" id="IPR029787">
    <property type="entry name" value="Nucleotide_cyclase"/>
</dbReference>
<evidence type="ECO:0000256" key="3">
    <source>
        <dbReference type="ARBA" id="ARBA00022679"/>
    </source>
</evidence>
<dbReference type="GO" id="GO:0006513">
    <property type="term" value="P:protein monoubiquitination"/>
    <property type="evidence" value="ECO:0007669"/>
    <property type="project" value="TreeGrafter"/>
</dbReference>
<evidence type="ECO:0000256" key="2">
    <source>
        <dbReference type="ARBA" id="ARBA00012483"/>
    </source>
</evidence>
<evidence type="ECO:0000256" key="11">
    <source>
        <dbReference type="ARBA" id="ARBA00071236"/>
    </source>
</evidence>
<dbReference type="Gene3D" id="3.30.40.10">
    <property type="entry name" value="Zinc/RING finger domain, C3HC4 (zinc finger)"/>
    <property type="match status" value="1"/>
</dbReference>
<dbReference type="PROSITE" id="PS50089">
    <property type="entry name" value="ZF_RING_2"/>
    <property type="match status" value="1"/>
</dbReference>
<gene>
    <name evidence="21" type="ORF">HF521_006473</name>
</gene>
<dbReference type="Pfam" id="PF00097">
    <property type="entry name" value="zf-C3HC4"/>
    <property type="match status" value="1"/>
</dbReference>
<dbReference type="GO" id="GO:0008270">
    <property type="term" value="F:zinc ion binding"/>
    <property type="evidence" value="ECO:0007669"/>
    <property type="project" value="UniProtKB-KW"/>
</dbReference>
<dbReference type="CDD" id="cd07302">
    <property type="entry name" value="CHD"/>
    <property type="match status" value="1"/>
</dbReference>
<keyword evidence="7" id="KW-0862">Zinc</keyword>
<feature type="region of interest" description="Disordered" evidence="18">
    <location>
        <begin position="311"/>
        <end position="744"/>
    </location>
</feature>
<dbReference type="Proteomes" id="UP000606274">
    <property type="component" value="Unassembled WGS sequence"/>
</dbReference>
<dbReference type="PANTHER" id="PTHR46077">
    <property type="entry name" value="E3 UBIQUITIN-PROTEIN LIGASE TOPORS"/>
    <property type="match status" value="1"/>
</dbReference>
<dbReference type="InterPro" id="IPR001054">
    <property type="entry name" value="A/G_cyclase"/>
</dbReference>
<feature type="compositionally biased region" description="Polar residues" evidence="18">
    <location>
        <begin position="356"/>
        <end position="367"/>
    </location>
</feature>
<dbReference type="InterPro" id="IPR013083">
    <property type="entry name" value="Znf_RING/FYVE/PHD"/>
</dbReference>
<keyword evidence="8" id="KW-0805">Transcription regulation</keyword>
<evidence type="ECO:0000256" key="14">
    <source>
        <dbReference type="ARBA" id="ARBA00079040"/>
    </source>
</evidence>
<evidence type="ECO:0000256" key="17">
    <source>
        <dbReference type="PROSITE-ProRule" id="PRU00175"/>
    </source>
</evidence>
<evidence type="ECO:0000256" key="13">
    <source>
        <dbReference type="ARBA" id="ARBA00076940"/>
    </source>
</evidence>
<feature type="domain" description="Guanylate cyclase" evidence="20">
    <location>
        <begin position="1"/>
        <end position="18"/>
    </location>
</feature>
<evidence type="ECO:0000259" key="20">
    <source>
        <dbReference type="PROSITE" id="PS50125"/>
    </source>
</evidence>
<dbReference type="SUPFAM" id="SSF55073">
    <property type="entry name" value="Nucleotide cyclase"/>
    <property type="match status" value="1"/>
</dbReference>
<dbReference type="InterPro" id="IPR017907">
    <property type="entry name" value="Znf_RING_CS"/>
</dbReference>
<evidence type="ECO:0000256" key="5">
    <source>
        <dbReference type="ARBA" id="ARBA00022771"/>
    </source>
</evidence>
<evidence type="ECO:0000256" key="6">
    <source>
        <dbReference type="ARBA" id="ARBA00022786"/>
    </source>
</evidence>
<dbReference type="GO" id="GO:0016829">
    <property type="term" value="F:lyase activity"/>
    <property type="evidence" value="ECO:0007669"/>
    <property type="project" value="UniProtKB-KW"/>
</dbReference>
<feature type="region of interest" description="Disordered" evidence="18">
    <location>
        <begin position="971"/>
        <end position="1012"/>
    </location>
</feature>
<comment type="caution">
    <text evidence="21">The sequence shown here is derived from an EMBL/GenBank/DDBJ whole genome shotgun (WGS) entry which is preliminary data.</text>
</comment>
<dbReference type="FunFam" id="3.30.40.10:FF:000136">
    <property type="entry name" value="E3 ubiquitin-protein ligase Topors"/>
    <property type="match status" value="1"/>
</dbReference>
<dbReference type="InterPro" id="IPR001841">
    <property type="entry name" value="Znf_RING"/>
</dbReference>
<feature type="region of interest" description="Disordered" evidence="18">
    <location>
        <begin position="824"/>
        <end position="896"/>
    </location>
</feature>
<evidence type="ECO:0000259" key="19">
    <source>
        <dbReference type="PROSITE" id="PS50089"/>
    </source>
</evidence>
<feature type="compositionally biased region" description="Basic and acidic residues" evidence="18">
    <location>
        <begin position="607"/>
        <end position="618"/>
    </location>
</feature>
<feature type="compositionally biased region" description="Low complexity" evidence="18">
    <location>
        <begin position="205"/>
        <end position="218"/>
    </location>
</feature>
<reference evidence="21" key="1">
    <citation type="submission" date="2020-08" db="EMBL/GenBank/DDBJ databases">
        <title>Chromosome-level assembly of Southern catfish (Silurus meridionalis) provides insights into visual adaptation to the nocturnal and benthic lifestyles.</title>
        <authorList>
            <person name="Zhang Y."/>
            <person name="Wang D."/>
            <person name="Peng Z."/>
        </authorList>
    </citation>
    <scope>NUCLEOTIDE SEQUENCE</scope>
    <source>
        <strain evidence="21">SWU-2019-XX</strain>
        <tissue evidence="21">Muscle</tissue>
    </source>
</reference>
<feature type="compositionally biased region" description="Basic and acidic residues" evidence="18">
    <location>
        <begin position="843"/>
        <end position="862"/>
    </location>
</feature>
<dbReference type="EC" id="2.3.2.27" evidence="2"/>
<organism evidence="21 22">
    <name type="scientific">Silurus meridionalis</name>
    <name type="common">Southern catfish</name>
    <name type="synonym">Silurus soldatovi meridionalis</name>
    <dbReference type="NCBI Taxonomy" id="175797"/>
    <lineage>
        <taxon>Eukaryota</taxon>
        <taxon>Metazoa</taxon>
        <taxon>Chordata</taxon>
        <taxon>Craniata</taxon>
        <taxon>Vertebrata</taxon>
        <taxon>Euteleostomi</taxon>
        <taxon>Actinopterygii</taxon>
        <taxon>Neopterygii</taxon>
        <taxon>Teleostei</taxon>
        <taxon>Ostariophysi</taxon>
        <taxon>Siluriformes</taxon>
        <taxon>Siluridae</taxon>
        <taxon>Silurus</taxon>
    </lineage>
</organism>
<dbReference type="SMART" id="SM00184">
    <property type="entry name" value="RING"/>
    <property type="match status" value="1"/>
</dbReference>
<sequence>MPRYCLFGDTVNTASRMESTSEALKIQCSPHAFYLLEEIGGYIITYRGVLQVKGKGDMVTYWLEGKQSVKVKRYSSRSSRRSSEMMAPTKMKLRVRKKEKGLAKSSQQQQPLCPETSPDSKCPICLDRFVNVASVERCLHRFCFRCIREWAKNKAECPLCKQPFRSIFHSVRAENDFKEYVVLEDNAQNATTSATVTMAAAAIAAAPAGQNDAESTATRTRRSRATRTRQRRSQRAQDPAPSASSMDGVALDATLMQRDPACLRQLLPWLRRERVMGANPSELRPFLLARTDHILHELVSFARSIEAMQCPPAPSYEEDSGSQSSIINISEDNDDSGEADVTEDVTQDRVPPVPMATSSEISLSQSAWDDETPGPSYSTLSHSQTEEVEPDGTQSGGTSAATEQRDSNNKEQDEEEECMIVGYVKPMAERTPELVQLSSDSTEEEVGGDEAAAMETVMKVELSVPTHEQVPVSPKSYPSTSHTERGENLEQSREKDTGKTSHHKRQERPPKTSPSLPGSRSQSSESSPHSGLSVTIGRSHIRPRRQVLHLLGRSPNLFAERDGSSSEELVPTRSTAARDKSSKSFSPWDSPGRDGERKRKRRKRRRERESERSRSPHRESRHRHGDRELWLHSSSSSSDVESRQEKPAGKRKYKTRHLERTARRRSSRKSREREREKERERERSPSVEIIFERRATNTHTRSRRHKKRSRRKERAQNSPTVITIDSDSSSGDHAAHTHHAEDDCHTADYQNTFIDDDKDEITSDIDLRDHNNYDNERITDYSDHTIDYQERVAEFSDRAAEDKDCFTHSGDDDDSKDQNRATAFTEPTTEHGDSVAGVSRQSSDFKYRTGGEKDPDHQDHVGDVSNRAADYKRIVPDGKRNSGEKKDGVTDVSASTADSKVNDLRLTQYQVSHLDVNSPDDFNDTRNRAELNTSVLDMLNLEHCLVDTVQPIRRADEEELRVETPLSDTRLLELQEGLSGGGGGGGGGTPRNSTVNQPEAELVTYGDQSEGE</sequence>
<evidence type="ECO:0000256" key="9">
    <source>
        <dbReference type="ARBA" id="ARBA00023163"/>
    </source>
</evidence>
<dbReference type="GO" id="GO:0061630">
    <property type="term" value="F:ubiquitin protein ligase activity"/>
    <property type="evidence" value="ECO:0007669"/>
    <property type="project" value="UniProtKB-EC"/>
</dbReference>
<dbReference type="PROSITE" id="PS00518">
    <property type="entry name" value="ZF_RING_1"/>
    <property type="match status" value="1"/>
</dbReference>
<evidence type="ECO:0000313" key="22">
    <source>
        <dbReference type="Proteomes" id="UP000606274"/>
    </source>
</evidence>
<evidence type="ECO:0000256" key="4">
    <source>
        <dbReference type="ARBA" id="ARBA00022723"/>
    </source>
</evidence>
<dbReference type="EMBL" id="JABFDY010000016">
    <property type="protein sequence ID" value="KAF7696379.1"/>
    <property type="molecule type" value="Genomic_DNA"/>
</dbReference>
<keyword evidence="6" id="KW-0833">Ubl conjugation pathway</keyword>
<feature type="compositionally biased region" description="Low complexity" evidence="18">
    <location>
        <begin position="513"/>
        <end position="533"/>
    </location>
</feature>
<dbReference type="SUPFAM" id="SSF57850">
    <property type="entry name" value="RING/U-box"/>
    <property type="match status" value="1"/>
</dbReference>
<dbReference type="PANTHER" id="PTHR46077:SF1">
    <property type="entry name" value="TOP1 BINDING ARGININE_SERINE RICH PROTEIN, E3 UBIQUITIN LIGASE"/>
    <property type="match status" value="1"/>
</dbReference>
<feature type="compositionally biased region" description="Basic residues" evidence="18">
    <location>
        <begin position="700"/>
        <end position="713"/>
    </location>
</feature>
<dbReference type="GO" id="GO:0032391">
    <property type="term" value="C:photoreceptor connecting cilium"/>
    <property type="evidence" value="ECO:0007669"/>
    <property type="project" value="UniProtKB-ARBA"/>
</dbReference>
<feature type="compositionally biased region" description="Basic and acidic residues" evidence="18">
    <location>
        <begin position="869"/>
        <end position="889"/>
    </location>
</feature>
<dbReference type="GO" id="GO:0009190">
    <property type="term" value="P:cyclic nucleotide biosynthetic process"/>
    <property type="evidence" value="ECO:0007669"/>
    <property type="project" value="InterPro"/>
</dbReference>
<evidence type="ECO:0000256" key="1">
    <source>
        <dbReference type="ARBA" id="ARBA00000900"/>
    </source>
</evidence>
<evidence type="ECO:0000256" key="7">
    <source>
        <dbReference type="ARBA" id="ARBA00022833"/>
    </source>
</evidence>
<feature type="region of interest" description="Disordered" evidence="18">
    <location>
        <begin position="205"/>
        <end position="246"/>
    </location>
</feature>
<feature type="compositionally biased region" description="Basic and acidic residues" evidence="18">
    <location>
        <begin position="733"/>
        <end position="744"/>
    </location>
</feature>
<feature type="compositionally biased region" description="Basic and acidic residues" evidence="18">
    <location>
        <begin position="482"/>
        <end position="499"/>
    </location>
</feature>